<dbReference type="InterPro" id="IPR038706">
    <property type="entry name" value="Type_VI_SciN-like_sf"/>
</dbReference>
<dbReference type="AlphaFoldDB" id="A0A450U2F8"/>
<protein>
    <submittedName>
        <fullName evidence="1">Type VI secretion system protein VasD</fullName>
    </submittedName>
</protein>
<gene>
    <name evidence="1" type="ORF">BECKFW1821C_GA0114237_11183</name>
</gene>
<dbReference type="Pfam" id="PF12790">
    <property type="entry name" value="T6SS-SciN"/>
    <property type="match status" value="1"/>
</dbReference>
<evidence type="ECO:0000313" key="1">
    <source>
        <dbReference type="EMBL" id="VFJ77218.1"/>
    </source>
</evidence>
<dbReference type="PANTHER" id="PTHR37625:SF4">
    <property type="entry name" value="OUTER MEMBRANE LIPOPROTEIN"/>
    <property type="match status" value="1"/>
</dbReference>
<name>A0A450U2F8_9GAMM</name>
<sequence length="165" mass="17745">MFHKISLSSIFVLLAFVLSGCWALSGSDLCAGIKPGAGILLRADIMVSGNANPDSDGRPSPVTIRIYQLRSGGSFRNAVFASLNDDDEAVLGADLIFKEEMDVHPGTQIPFERELKKTTRYLGVMVAFRDSGNAVWHALTDLPSVGELPIIIAIDSLSVSIWPKG</sequence>
<dbReference type="EMBL" id="CAADFE010000118">
    <property type="protein sequence ID" value="VFJ77218.1"/>
    <property type="molecule type" value="Genomic_DNA"/>
</dbReference>
<dbReference type="PROSITE" id="PS51257">
    <property type="entry name" value="PROKAR_LIPOPROTEIN"/>
    <property type="match status" value="1"/>
</dbReference>
<reference evidence="1" key="1">
    <citation type="submission" date="2019-02" db="EMBL/GenBank/DDBJ databases">
        <authorList>
            <person name="Gruber-Vodicka R. H."/>
            <person name="Seah K. B. B."/>
        </authorList>
    </citation>
    <scope>NUCLEOTIDE SEQUENCE</scope>
    <source>
        <strain evidence="1">BECK_BZ131</strain>
    </source>
</reference>
<dbReference type="PANTHER" id="PTHR37625">
    <property type="entry name" value="OUTER MEMBRANE LIPOPROTEIN-RELATED"/>
    <property type="match status" value="1"/>
</dbReference>
<accession>A0A450U2F8</accession>
<organism evidence="1">
    <name type="scientific">Candidatus Kentrum sp. FW</name>
    <dbReference type="NCBI Taxonomy" id="2126338"/>
    <lineage>
        <taxon>Bacteria</taxon>
        <taxon>Pseudomonadati</taxon>
        <taxon>Pseudomonadota</taxon>
        <taxon>Gammaproteobacteria</taxon>
        <taxon>Candidatus Kentrum</taxon>
    </lineage>
</organism>
<proteinExistence type="predicted"/>
<dbReference type="Gene3D" id="2.60.40.4150">
    <property type="entry name" value="Type VI secretion system, lipoprotein SciN"/>
    <property type="match status" value="1"/>
</dbReference>
<dbReference type="NCBIfam" id="TIGR03352">
    <property type="entry name" value="VI_chp_3"/>
    <property type="match status" value="1"/>
</dbReference>
<dbReference type="InterPro" id="IPR017734">
    <property type="entry name" value="T6SS_SciN"/>
</dbReference>